<feature type="region of interest" description="Disordered" evidence="4">
    <location>
        <begin position="126"/>
        <end position="149"/>
    </location>
</feature>
<evidence type="ECO:0000256" key="2">
    <source>
        <dbReference type="ARBA" id="ARBA00022884"/>
    </source>
</evidence>
<dbReference type="CDD" id="cd09294">
    <property type="entry name" value="SmpB"/>
    <property type="match status" value="1"/>
</dbReference>
<dbReference type="Gene3D" id="2.40.280.10">
    <property type="match status" value="1"/>
</dbReference>
<reference evidence="5 6" key="1">
    <citation type="submission" date="2019-03" db="EMBL/GenBank/DDBJ databases">
        <title>Genomic Encyclopedia of Type Strains, Phase IV (KMG-IV): sequencing the most valuable type-strain genomes for metagenomic binning, comparative biology and taxonomic classification.</title>
        <authorList>
            <person name="Goeker M."/>
        </authorList>
    </citation>
    <scope>NUCLEOTIDE SEQUENCE [LARGE SCALE GENOMIC DNA]</scope>
    <source>
        <strain evidence="5 6">DSM 100055</strain>
    </source>
</reference>
<dbReference type="GO" id="GO:0005829">
    <property type="term" value="C:cytosol"/>
    <property type="evidence" value="ECO:0007669"/>
    <property type="project" value="TreeGrafter"/>
</dbReference>
<dbReference type="RefSeq" id="WP_134112962.1">
    <property type="nucleotide sequence ID" value="NZ_SOBG01000004.1"/>
</dbReference>
<keyword evidence="2 3" id="KW-0694">RNA-binding</keyword>
<dbReference type="InterPro" id="IPR020081">
    <property type="entry name" value="SsrA-bd_prot_CS"/>
</dbReference>
<comment type="caution">
    <text evidence="5">The sequence shown here is derived from an EMBL/GenBank/DDBJ whole genome shotgun (WGS) entry which is preliminary data.</text>
</comment>
<dbReference type="NCBIfam" id="TIGR00086">
    <property type="entry name" value="smpB"/>
    <property type="match status" value="1"/>
</dbReference>
<comment type="similarity">
    <text evidence="3">Belongs to the SmpB family.</text>
</comment>
<dbReference type="NCBIfam" id="NF003843">
    <property type="entry name" value="PRK05422.1"/>
    <property type="match status" value="1"/>
</dbReference>
<dbReference type="AlphaFoldDB" id="A0AA46DYS3"/>
<dbReference type="GO" id="GO:0070929">
    <property type="term" value="P:trans-translation"/>
    <property type="evidence" value="ECO:0007669"/>
    <property type="project" value="UniProtKB-UniRule"/>
</dbReference>
<dbReference type="SUPFAM" id="SSF74982">
    <property type="entry name" value="Small protein B (SmpB)"/>
    <property type="match status" value="1"/>
</dbReference>
<dbReference type="PANTHER" id="PTHR30308:SF2">
    <property type="entry name" value="SSRA-BINDING PROTEIN"/>
    <property type="match status" value="1"/>
</dbReference>
<evidence type="ECO:0000256" key="3">
    <source>
        <dbReference type="HAMAP-Rule" id="MF_00023"/>
    </source>
</evidence>
<gene>
    <name evidence="3" type="primary">smpB</name>
    <name evidence="5" type="ORF">EV215_1073</name>
</gene>
<dbReference type="EMBL" id="SOBG01000004">
    <property type="protein sequence ID" value="TDT70527.1"/>
    <property type="molecule type" value="Genomic_DNA"/>
</dbReference>
<comment type="function">
    <text evidence="3">Required for rescue of stalled ribosomes mediated by trans-translation. Binds to transfer-messenger RNA (tmRNA), required for stable association of tmRNA with ribosomes. tmRNA and SmpB together mimic tRNA shape, replacing the anticodon stem-loop with SmpB. tmRNA is encoded by the ssrA gene; the 2 termini fold to resemble tRNA(Ala) and it encodes a 'tag peptide', a short internal open reading frame. During trans-translation Ala-aminoacylated tmRNA acts like a tRNA, entering the A-site of stalled ribosomes, displacing the stalled mRNA. The ribosome then switches to translate the ORF on the tmRNA; the nascent peptide is terminated with the 'tag peptide' encoded by the tmRNA and targeted for degradation. The ribosome is freed to recommence translation, which seems to be the essential function of trans-translation.</text>
</comment>
<dbReference type="HAMAP" id="MF_00023">
    <property type="entry name" value="SmpB"/>
    <property type="match status" value="1"/>
</dbReference>
<dbReference type="GO" id="GO:0070930">
    <property type="term" value="P:trans-translation-dependent protein tagging"/>
    <property type="evidence" value="ECO:0007669"/>
    <property type="project" value="TreeGrafter"/>
</dbReference>
<dbReference type="Proteomes" id="UP000294678">
    <property type="component" value="Unassembled WGS sequence"/>
</dbReference>
<accession>A0AA46DYS3</accession>
<evidence type="ECO:0000313" key="5">
    <source>
        <dbReference type="EMBL" id="TDT70527.1"/>
    </source>
</evidence>
<dbReference type="InterPro" id="IPR023620">
    <property type="entry name" value="SmpB"/>
</dbReference>
<evidence type="ECO:0000256" key="1">
    <source>
        <dbReference type="ARBA" id="ARBA00022490"/>
    </source>
</evidence>
<proteinExistence type="inferred from homology"/>
<protein>
    <recommendedName>
        <fullName evidence="3">SsrA-binding protein</fullName>
    </recommendedName>
    <alternativeName>
        <fullName evidence="3">Small protein B</fullName>
    </alternativeName>
</protein>
<name>A0AA46DYS3_9FUSO</name>
<keyword evidence="6" id="KW-1185">Reference proteome</keyword>
<sequence>MVVAKNKKAYYDYFIEEKYEAGIELKGSEVKSIKLGKASIKEAFIRIIKDEVFIMGMNVTPYEQSSIYTPDQLRVRKLLLHRKEIRKLYEKVSQKGYTIVPLTVYIKKGLVKIEIALARGKKNYDKRETEAKRTQKREMDKAMKSINRY</sequence>
<dbReference type="GO" id="GO:0003723">
    <property type="term" value="F:RNA binding"/>
    <property type="evidence" value="ECO:0007669"/>
    <property type="project" value="UniProtKB-UniRule"/>
</dbReference>
<evidence type="ECO:0000313" key="6">
    <source>
        <dbReference type="Proteomes" id="UP000294678"/>
    </source>
</evidence>
<dbReference type="PROSITE" id="PS01317">
    <property type="entry name" value="SSRP"/>
    <property type="match status" value="1"/>
</dbReference>
<dbReference type="Pfam" id="PF01668">
    <property type="entry name" value="SmpB"/>
    <property type="match status" value="1"/>
</dbReference>
<organism evidence="5 6">
    <name type="scientific">Hypnocyclicus thermotrophus</name>
    <dbReference type="NCBI Taxonomy" id="1627895"/>
    <lineage>
        <taxon>Bacteria</taxon>
        <taxon>Fusobacteriati</taxon>
        <taxon>Fusobacteriota</taxon>
        <taxon>Fusobacteriia</taxon>
        <taxon>Fusobacteriales</taxon>
        <taxon>Fusobacteriaceae</taxon>
        <taxon>Hypnocyclicus</taxon>
    </lineage>
</organism>
<dbReference type="InterPro" id="IPR000037">
    <property type="entry name" value="SsrA-bd_prot"/>
</dbReference>
<evidence type="ECO:0000256" key="4">
    <source>
        <dbReference type="SAM" id="MobiDB-lite"/>
    </source>
</evidence>
<comment type="subcellular location">
    <subcellularLocation>
        <location evidence="3">Cytoplasm</location>
    </subcellularLocation>
    <text evidence="3">The tmRNA-SmpB complex associates with stalled 70S ribosomes.</text>
</comment>
<dbReference type="PANTHER" id="PTHR30308">
    <property type="entry name" value="TMRNA-BINDING COMPONENT OF TRANS-TRANSLATION TAGGING COMPLEX"/>
    <property type="match status" value="1"/>
</dbReference>
<keyword evidence="1 3" id="KW-0963">Cytoplasm</keyword>
<feature type="compositionally biased region" description="Basic and acidic residues" evidence="4">
    <location>
        <begin position="126"/>
        <end position="143"/>
    </location>
</feature>